<evidence type="ECO:0000313" key="1">
    <source>
        <dbReference type="EMBL" id="SLN51090.1"/>
    </source>
</evidence>
<proteinExistence type="predicted"/>
<dbReference type="RefSeq" id="WP_085818297.1">
    <property type="nucleotide sequence ID" value="NZ_FWFU01000003.1"/>
</dbReference>
<name>A0A1X6ZGM9_9RHOB</name>
<sequence length="54" mass="5910">MIRAQTSLQPELLPDTNCHDARELTQGGTTASIVLDGKVYTLRITRAGKLILTK</sequence>
<dbReference type="Pfam" id="PF10636">
    <property type="entry name" value="hemP"/>
    <property type="match status" value="1"/>
</dbReference>
<dbReference type="AlphaFoldDB" id="A0A1X6ZGM9"/>
<dbReference type="EMBL" id="FWFU01000003">
    <property type="protein sequence ID" value="SLN51090.1"/>
    <property type="molecule type" value="Genomic_DNA"/>
</dbReference>
<accession>A0A1X6ZGM9</accession>
<dbReference type="OrthoDB" id="7691333at2"/>
<gene>
    <name evidence="1" type="ORF">ROH8110_02785</name>
</gene>
<keyword evidence="2" id="KW-1185">Reference proteome</keyword>
<dbReference type="Proteomes" id="UP000193207">
    <property type="component" value="Unassembled WGS sequence"/>
</dbReference>
<dbReference type="Gene3D" id="2.10.70.10">
    <property type="entry name" value="Complement Module, domain 1"/>
    <property type="match status" value="1"/>
</dbReference>
<reference evidence="1 2" key="1">
    <citation type="submission" date="2017-03" db="EMBL/GenBank/DDBJ databases">
        <authorList>
            <person name="Afonso C.L."/>
            <person name="Miller P.J."/>
            <person name="Scott M.A."/>
            <person name="Spackman E."/>
            <person name="Goraichik I."/>
            <person name="Dimitrov K.M."/>
            <person name="Suarez D.L."/>
            <person name="Swayne D.E."/>
        </authorList>
    </citation>
    <scope>NUCLEOTIDE SEQUENCE [LARGE SCALE GENOMIC DNA]</scope>
    <source>
        <strain evidence="1 2">CECT 8110</strain>
    </source>
</reference>
<dbReference type="InterPro" id="IPR019600">
    <property type="entry name" value="Hemin_uptake_protein_HemP"/>
</dbReference>
<evidence type="ECO:0000313" key="2">
    <source>
        <dbReference type="Proteomes" id="UP000193207"/>
    </source>
</evidence>
<organism evidence="1 2">
    <name type="scientific">Roseovarius halotolerans</name>
    <dbReference type="NCBI Taxonomy" id="505353"/>
    <lineage>
        <taxon>Bacteria</taxon>
        <taxon>Pseudomonadati</taxon>
        <taxon>Pseudomonadota</taxon>
        <taxon>Alphaproteobacteria</taxon>
        <taxon>Rhodobacterales</taxon>
        <taxon>Roseobacteraceae</taxon>
        <taxon>Roseovarius</taxon>
    </lineage>
</organism>
<protein>
    <submittedName>
        <fullName evidence="1">Hemin uptake protein hemP</fullName>
    </submittedName>
</protein>